<evidence type="ECO:0000256" key="1">
    <source>
        <dbReference type="ARBA" id="ARBA00023121"/>
    </source>
</evidence>
<dbReference type="Gene3D" id="1.20.1270.60">
    <property type="entry name" value="Arfaptin homology (AH) domain/BAR domain"/>
    <property type="match status" value="1"/>
</dbReference>
<dbReference type="Ensembl" id="ENSSLUT00000051628.1">
    <property type="protein sequence ID" value="ENSSLUP00000050138.1"/>
    <property type="gene ID" value="ENSSLUG00000021843.1"/>
</dbReference>
<dbReference type="GO" id="GO:0055037">
    <property type="term" value="C:recycling endosome"/>
    <property type="evidence" value="ECO:0007669"/>
    <property type="project" value="TreeGrafter"/>
</dbReference>
<dbReference type="SUPFAM" id="SSF103657">
    <property type="entry name" value="BAR/IMD domain-like"/>
    <property type="match status" value="1"/>
</dbReference>
<feature type="domain" description="FCH" evidence="2">
    <location>
        <begin position="24"/>
        <end position="58"/>
    </location>
</feature>
<accession>A0A8D0ACD9</accession>
<sequence>MKATLQPGRIVKESQQVKLMFSEQLSRLQSKQQQDTELLEEIRSFSKHRAAIEKEYGQVSTHLLF</sequence>
<protein>
    <recommendedName>
        <fullName evidence="2">FCH domain-containing protein</fullName>
    </recommendedName>
</protein>
<dbReference type="GO" id="GO:0008289">
    <property type="term" value="F:lipid binding"/>
    <property type="evidence" value="ECO:0007669"/>
    <property type="project" value="UniProtKB-KW"/>
</dbReference>
<dbReference type="AlphaFoldDB" id="A0A8D0ACD9"/>
<proteinExistence type="predicted"/>
<reference evidence="3" key="2">
    <citation type="submission" date="2025-09" db="UniProtKB">
        <authorList>
            <consortium name="Ensembl"/>
        </authorList>
    </citation>
    <scope>IDENTIFICATION</scope>
</reference>
<dbReference type="InterPro" id="IPR001060">
    <property type="entry name" value="FCH_dom"/>
</dbReference>
<dbReference type="GO" id="GO:0031594">
    <property type="term" value="C:neuromuscular junction"/>
    <property type="evidence" value="ECO:0007669"/>
    <property type="project" value="TreeGrafter"/>
</dbReference>
<evidence type="ECO:0000259" key="2">
    <source>
        <dbReference type="Pfam" id="PF00611"/>
    </source>
</evidence>
<keyword evidence="1" id="KW-0446">Lipid-binding</keyword>
<dbReference type="GO" id="GO:0030833">
    <property type="term" value="P:regulation of actin filament polymerization"/>
    <property type="evidence" value="ECO:0007669"/>
    <property type="project" value="TreeGrafter"/>
</dbReference>
<reference evidence="3" key="1">
    <citation type="submission" date="2025-08" db="UniProtKB">
        <authorList>
            <consortium name="Ensembl"/>
        </authorList>
    </citation>
    <scope>IDENTIFICATION</scope>
</reference>
<keyword evidence="4" id="KW-1185">Reference proteome</keyword>
<dbReference type="GeneTree" id="ENSGT00510000046732"/>
<dbReference type="GO" id="GO:0007274">
    <property type="term" value="P:neuromuscular synaptic transmission"/>
    <property type="evidence" value="ECO:0007669"/>
    <property type="project" value="TreeGrafter"/>
</dbReference>
<dbReference type="Pfam" id="PF00611">
    <property type="entry name" value="FCH"/>
    <property type="match status" value="1"/>
</dbReference>
<evidence type="ECO:0000313" key="4">
    <source>
        <dbReference type="Proteomes" id="UP000694568"/>
    </source>
</evidence>
<name>A0A8D0ACD9_SANLU</name>
<organism evidence="3 4">
    <name type="scientific">Sander lucioperca</name>
    <name type="common">Pike-perch</name>
    <name type="synonym">Perca lucioperca</name>
    <dbReference type="NCBI Taxonomy" id="283035"/>
    <lineage>
        <taxon>Eukaryota</taxon>
        <taxon>Metazoa</taxon>
        <taxon>Chordata</taxon>
        <taxon>Craniata</taxon>
        <taxon>Vertebrata</taxon>
        <taxon>Euteleostomi</taxon>
        <taxon>Actinopterygii</taxon>
        <taxon>Neopterygii</taxon>
        <taxon>Teleostei</taxon>
        <taxon>Neoteleostei</taxon>
        <taxon>Acanthomorphata</taxon>
        <taxon>Eupercaria</taxon>
        <taxon>Perciformes</taxon>
        <taxon>Percoidei</taxon>
        <taxon>Percidae</taxon>
        <taxon>Luciopercinae</taxon>
        <taxon>Sander</taxon>
    </lineage>
</organism>
<dbReference type="InterPro" id="IPR027267">
    <property type="entry name" value="AH/BAR_dom_sf"/>
</dbReference>
<evidence type="ECO:0000313" key="3">
    <source>
        <dbReference type="Ensembl" id="ENSSLUP00000050138.1"/>
    </source>
</evidence>
<dbReference type="PANTHER" id="PTHR15735:SF4">
    <property type="entry name" value="F-BAR AND DOUBLE SH3 DOMAINS PROTEIN 1"/>
    <property type="match status" value="1"/>
</dbReference>
<dbReference type="Proteomes" id="UP000694568">
    <property type="component" value="Unplaced"/>
</dbReference>
<dbReference type="PANTHER" id="PTHR15735">
    <property type="entry name" value="FCH AND DOUBLE SH3 DOMAINS PROTEIN"/>
    <property type="match status" value="1"/>
</dbReference>